<evidence type="ECO:0000256" key="3">
    <source>
        <dbReference type="ARBA" id="ARBA00023163"/>
    </source>
</evidence>
<evidence type="ECO:0000256" key="4">
    <source>
        <dbReference type="ARBA" id="ARBA00023242"/>
    </source>
</evidence>
<keyword evidence="1" id="KW-0805">Transcription regulation</keyword>
<feature type="region of interest" description="Disordered" evidence="6">
    <location>
        <begin position="423"/>
        <end position="454"/>
    </location>
</feature>
<dbReference type="PROSITE" id="PS51294">
    <property type="entry name" value="HTH_MYB"/>
    <property type="match status" value="3"/>
</dbReference>
<dbReference type="Proteomes" id="UP000518752">
    <property type="component" value="Unassembled WGS sequence"/>
</dbReference>
<dbReference type="GO" id="GO:0008270">
    <property type="term" value="F:zinc ion binding"/>
    <property type="evidence" value="ECO:0007669"/>
    <property type="project" value="UniProtKB-KW"/>
</dbReference>
<accession>A0A8H5I006</accession>
<dbReference type="OrthoDB" id="2143914at2759"/>
<feature type="domain" description="C2H2-type" evidence="8">
    <location>
        <begin position="571"/>
        <end position="601"/>
    </location>
</feature>
<dbReference type="Pfam" id="PF13921">
    <property type="entry name" value="Myb_DNA-bind_6"/>
    <property type="match status" value="1"/>
</dbReference>
<proteinExistence type="predicted"/>
<feature type="domain" description="HTH myb-type" evidence="9">
    <location>
        <begin position="49"/>
        <end position="103"/>
    </location>
</feature>
<dbReference type="PROSITE" id="PS00028">
    <property type="entry name" value="ZINC_FINGER_C2H2_1"/>
    <property type="match status" value="1"/>
</dbReference>
<dbReference type="PANTHER" id="PTHR46621:SF1">
    <property type="entry name" value="SNRNA-ACTIVATING PROTEIN COMPLEX SUBUNIT 4"/>
    <property type="match status" value="1"/>
</dbReference>
<protein>
    <submittedName>
        <fullName evidence="10">Uncharacterized protein</fullName>
    </submittedName>
</protein>
<dbReference type="Gene3D" id="1.10.10.60">
    <property type="entry name" value="Homeodomain-like"/>
    <property type="match status" value="3"/>
</dbReference>
<feature type="domain" description="Myb-like" evidence="7">
    <location>
        <begin position="100"/>
        <end position="149"/>
    </location>
</feature>
<dbReference type="PROSITE" id="PS50157">
    <property type="entry name" value="ZINC_FINGER_C2H2_2"/>
    <property type="match status" value="1"/>
</dbReference>
<feature type="region of interest" description="Disordered" evidence="6">
    <location>
        <begin position="152"/>
        <end position="203"/>
    </location>
</feature>
<feature type="region of interest" description="Disordered" evidence="6">
    <location>
        <begin position="344"/>
        <end position="397"/>
    </location>
</feature>
<dbReference type="GO" id="GO:0000978">
    <property type="term" value="F:RNA polymerase II cis-regulatory region sequence-specific DNA binding"/>
    <property type="evidence" value="ECO:0007669"/>
    <property type="project" value="TreeGrafter"/>
</dbReference>
<organism evidence="10 11">
    <name type="scientific">Collybiopsis confluens</name>
    <dbReference type="NCBI Taxonomy" id="2823264"/>
    <lineage>
        <taxon>Eukaryota</taxon>
        <taxon>Fungi</taxon>
        <taxon>Dikarya</taxon>
        <taxon>Basidiomycota</taxon>
        <taxon>Agaricomycotina</taxon>
        <taxon>Agaricomycetes</taxon>
        <taxon>Agaricomycetidae</taxon>
        <taxon>Agaricales</taxon>
        <taxon>Marasmiineae</taxon>
        <taxon>Omphalotaceae</taxon>
        <taxon>Collybiopsis</taxon>
    </lineage>
</organism>
<keyword evidence="4" id="KW-0539">Nucleus</keyword>
<dbReference type="InterPro" id="IPR013087">
    <property type="entry name" value="Znf_C2H2_type"/>
</dbReference>
<evidence type="ECO:0000259" key="8">
    <source>
        <dbReference type="PROSITE" id="PS50157"/>
    </source>
</evidence>
<dbReference type="GO" id="GO:0042795">
    <property type="term" value="P:snRNA transcription by RNA polymerase II"/>
    <property type="evidence" value="ECO:0007669"/>
    <property type="project" value="TreeGrafter"/>
</dbReference>
<dbReference type="CDD" id="cd00167">
    <property type="entry name" value="SANT"/>
    <property type="match status" value="1"/>
</dbReference>
<gene>
    <name evidence="10" type="ORF">D9757_002205</name>
</gene>
<keyword evidence="11" id="KW-1185">Reference proteome</keyword>
<comment type="caution">
    <text evidence="10">The sequence shown here is derived from an EMBL/GenBank/DDBJ whole genome shotgun (WGS) entry which is preliminary data.</text>
</comment>
<dbReference type="SMART" id="SM00717">
    <property type="entry name" value="SANT"/>
    <property type="match status" value="3"/>
</dbReference>
<feature type="domain" description="Myb-like" evidence="7">
    <location>
        <begin position="49"/>
        <end position="99"/>
    </location>
</feature>
<evidence type="ECO:0000259" key="9">
    <source>
        <dbReference type="PROSITE" id="PS51294"/>
    </source>
</evidence>
<feature type="domain" description="HTH myb-type" evidence="9">
    <location>
        <begin position="1"/>
        <end position="44"/>
    </location>
</feature>
<keyword evidence="5" id="KW-0862">Zinc</keyword>
<keyword evidence="2" id="KW-0238">DNA-binding</keyword>
<dbReference type="AlphaFoldDB" id="A0A8H5I006"/>
<keyword evidence="5" id="KW-0863">Zinc-finger</keyword>
<feature type="compositionally biased region" description="Low complexity" evidence="6">
    <location>
        <begin position="378"/>
        <end position="391"/>
    </location>
</feature>
<dbReference type="InterPro" id="IPR017930">
    <property type="entry name" value="Myb_dom"/>
</dbReference>
<dbReference type="InterPro" id="IPR036236">
    <property type="entry name" value="Znf_C2H2_sf"/>
</dbReference>
<dbReference type="InterPro" id="IPR051575">
    <property type="entry name" value="Myb-like_DNA-bd"/>
</dbReference>
<feature type="domain" description="Myb-like" evidence="7">
    <location>
        <begin position="1"/>
        <end position="48"/>
    </location>
</feature>
<dbReference type="SUPFAM" id="SSF57667">
    <property type="entry name" value="beta-beta-alpha zinc fingers"/>
    <property type="match status" value="1"/>
</dbReference>
<evidence type="ECO:0000313" key="10">
    <source>
        <dbReference type="EMBL" id="KAF5392486.1"/>
    </source>
</evidence>
<dbReference type="PANTHER" id="PTHR46621">
    <property type="entry name" value="SNRNA-ACTIVATING PROTEIN COMPLEX SUBUNIT 4"/>
    <property type="match status" value="1"/>
</dbReference>
<dbReference type="InterPro" id="IPR001005">
    <property type="entry name" value="SANT/Myb"/>
</dbReference>
<evidence type="ECO:0000313" key="11">
    <source>
        <dbReference type="Proteomes" id="UP000518752"/>
    </source>
</evidence>
<keyword evidence="5" id="KW-0479">Metal-binding</keyword>
<feature type="domain" description="HTH myb-type" evidence="9">
    <location>
        <begin position="104"/>
        <end position="153"/>
    </location>
</feature>
<name>A0A8H5I006_9AGAR</name>
<dbReference type="InterPro" id="IPR009057">
    <property type="entry name" value="Homeodomain-like_sf"/>
</dbReference>
<reference evidence="10 11" key="1">
    <citation type="journal article" date="2020" name="ISME J.">
        <title>Uncovering the hidden diversity of litter-decomposition mechanisms in mushroom-forming fungi.</title>
        <authorList>
            <person name="Floudas D."/>
            <person name="Bentzer J."/>
            <person name="Ahren D."/>
            <person name="Johansson T."/>
            <person name="Persson P."/>
            <person name="Tunlid A."/>
        </authorList>
    </citation>
    <scope>NUCLEOTIDE SEQUENCE [LARGE SCALE GENOMIC DNA]</scope>
    <source>
        <strain evidence="10 11">CBS 406.79</strain>
    </source>
</reference>
<dbReference type="GO" id="GO:0042796">
    <property type="term" value="P:snRNA transcription by RNA polymerase III"/>
    <property type="evidence" value="ECO:0007669"/>
    <property type="project" value="TreeGrafter"/>
</dbReference>
<dbReference type="PROSITE" id="PS50090">
    <property type="entry name" value="MYB_LIKE"/>
    <property type="match status" value="3"/>
</dbReference>
<evidence type="ECO:0000259" key="7">
    <source>
        <dbReference type="PROSITE" id="PS50090"/>
    </source>
</evidence>
<evidence type="ECO:0000256" key="6">
    <source>
        <dbReference type="SAM" id="MobiDB-lite"/>
    </source>
</evidence>
<dbReference type="SMART" id="SM00355">
    <property type="entry name" value="ZnF_C2H2"/>
    <property type="match status" value="3"/>
</dbReference>
<evidence type="ECO:0000256" key="1">
    <source>
        <dbReference type="ARBA" id="ARBA00023015"/>
    </source>
</evidence>
<keyword evidence="3" id="KW-0804">Transcription</keyword>
<dbReference type="GO" id="GO:0019185">
    <property type="term" value="C:snRNA-activating protein complex"/>
    <property type="evidence" value="ECO:0007669"/>
    <property type="project" value="TreeGrafter"/>
</dbReference>
<feature type="region of interest" description="Disordered" evidence="6">
    <location>
        <begin position="545"/>
        <end position="568"/>
    </location>
</feature>
<dbReference type="SUPFAM" id="SSF46689">
    <property type="entry name" value="Homeodomain-like"/>
    <property type="match status" value="2"/>
</dbReference>
<dbReference type="Pfam" id="PF00249">
    <property type="entry name" value="Myb_DNA-binding"/>
    <property type="match status" value="1"/>
</dbReference>
<evidence type="ECO:0000256" key="5">
    <source>
        <dbReference type="PROSITE-ProRule" id="PRU00042"/>
    </source>
</evidence>
<evidence type="ECO:0000256" key="2">
    <source>
        <dbReference type="ARBA" id="ARBA00023125"/>
    </source>
</evidence>
<dbReference type="EMBL" id="JAACJN010000005">
    <property type="protein sequence ID" value="KAF5392486.1"/>
    <property type="molecule type" value="Genomic_DNA"/>
</dbReference>
<dbReference type="GO" id="GO:0001006">
    <property type="term" value="F:RNA polymerase III type 3 promoter sequence-specific DNA binding"/>
    <property type="evidence" value="ECO:0007669"/>
    <property type="project" value="TreeGrafter"/>
</dbReference>
<sequence>MSPWSQQEDDLLRLAVAKHGTQDNWKAVAEQVPGRNNKACRKRWLHSLSPSIKKSAWTTAEDALLAHLFTIHGPKWSFIARQIEGRTDDACSKRYNDALDPNLKREEWSAAEDSSLLLAFAEIGNKWREIGIQLQRSSLACRNRYKLLERKQKTSDEASLPSCSQPPNDLDPEFPYYPPESYPLFSPEETQGSFREPSPQAPSIPIPAPFQYSSSSLSAALEEPQAISQSFNEHVPMDFTHGLTPVSSLTSSPYSFTQEFNDGSTLLDDLSDPNLFTNILPTIYSHHSIYGLVPDENGICAAGPSQVETSSLYQPNTDSADKLPPALQELMAFPDQFFFNESPHNVISPELSPSPPASSPLGQSGVFSPSSPPPPSPFTAASTSSVTSISGLPASPSNLQTQIETRLISSAVGISSAELAEEPPSSQSLLFSTSHPKEVPPVKHSNSARKLNQAPARLSASLPLSDESLRPYACGHSTCWPNDASTSSACFSTARELFEHVKLHTEPEDVKPYRCALPGCNKFWKSLNGLQYHLQLSSSHFQQAMSKTFSSNTPDSGDGADSDSPDNSKRWVCDRPNCFKSYKNSSGLRYHKRHGHPTTLPMQLDNVPPALARSLPLRTRKMRKKDHNPRKRFVTAAA</sequence>